<dbReference type="AlphaFoldDB" id="A0A1G5WHX9"/>
<evidence type="ECO:0000313" key="2">
    <source>
        <dbReference type="EMBL" id="SDA57127.1"/>
    </source>
</evidence>
<accession>A0A1G5WHX9</accession>
<dbReference type="Proteomes" id="UP000198756">
    <property type="component" value="Unassembled WGS sequence"/>
</dbReference>
<protein>
    <recommendedName>
        <fullName evidence="4">SH3 domain-containing protein</fullName>
    </recommendedName>
</protein>
<dbReference type="OrthoDB" id="977366at2"/>
<dbReference type="EMBL" id="FMXE01000006">
    <property type="protein sequence ID" value="SDA57127.1"/>
    <property type="molecule type" value="Genomic_DNA"/>
</dbReference>
<name>A0A1G5WHX9_9BACT</name>
<dbReference type="InterPro" id="IPR011990">
    <property type="entry name" value="TPR-like_helical_dom_sf"/>
</dbReference>
<gene>
    <name evidence="2" type="ORF">SAMN03080617_01121</name>
</gene>
<dbReference type="STRING" id="279824.SAMN03080617_01121"/>
<sequence>MPSLNSIFLTKLSIFFFVFLQSIHCQANVPQLLVADSLFAQRSYKEALEIYQTNYQLGIYSPSMLLKMAFITEGIGDKENATLYLSKFYDLSPNPQTITKIKSLTGQTELIGYEVSDGMRFVLFLVEFKEIIVGALTLILIISLIFLWSKGNKLTEARFYWPSVLLITLIFATNNFLKAQNAALVTKSPTLIVSKPSAGGELVDLVEPGHRVKIKSSKDIWYEVEWKEKIAYIRKDNVTRL</sequence>
<evidence type="ECO:0000256" key="1">
    <source>
        <dbReference type="SAM" id="Phobius"/>
    </source>
</evidence>
<keyword evidence="3" id="KW-1185">Reference proteome</keyword>
<evidence type="ECO:0008006" key="4">
    <source>
        <dbReference type="Google" id="ProtNLM"/>
    </source>
</evidence>
<keyword evidence="1" id="KW-1133">Transmembrane helix</keyword>
<proteinExistence type="predicted"/>
<organism evidence="2 3">
    <name type="scientific">Algoriphagus alkaliphilus</name>
    <dbReference type="NCBI Taxonomy" id="279824"/>
    <lineage>
        <taxon>Bacteria</taxon>
        <taxon>Pseudomonadati</taxon>
        <taxon>Bacteroidota</taxon>
        <taxon>Cytophagia</taxon>
        <taxon>Cytophagales</taxon>
        <taxon>Cyclobacteriaceae</taxon>
        <taxon>Algoriphagus</taxon>
    </lineage>
</organism>
<dbReference type="SUPFAM" id="SSF48452">
    <property type="entry name" value="TPR-like"/>
    <property type="match status" value="1"/>
</dbReference>
<keyword evidence="1" id="KW-0812">Transmembrane</keyword>
<keyword evidence="1" id="KW-0472">Membrane</keyword>
<feature type="transmembrane region" description="Helical" evidence="1">
    <location>
        <begin position="121"/>
        <end position="147"/>
    </location>
</feature>
<reference evidence="3" key="1">
    <citation type="submission" date="2016-10" db="EMBL/GenBank/DDBJ databases">
        <authorList>
            <person name="Varghese N."/>
            <person name="Submissions S."/>
        </authorList>
    </citation>
    <scope>NUCLEOTIDE SEQUENCE [LARGE SCALE GENOMIC DNA]</scope>
    <source>
        <strain evidence="3">DSM 22703</strain>
    </source>
</reference>
<evidence type="ECO:0000313" key="3">
    <source>
        <dbReference type="Proteomes" id="UP000198756"/>
    </source>
</evidence>
<dbReference type="Gene3D" id="2.30.30.40">
    <property type="entry name" value="SH3 Domains"/>
    <property type="match status" value="1"/>
</dbReference>
<dbReference type="Gene3D" id="1.25.40.10">
    <property type="entry name" value="Tetratricopeptide repeat domain"/>
    <property type="match status" value="1"/>
</dbReference>